<dbReference type="CDD" id="cd01949">
    <property type="entry name" value="GGDEF"/>
    <property type="match status" value="1"/>
</dbReference>
<dbReference type="PANTHER" id="PTHR45138:SF9">
    <property type="entry name" value="DIGUANYLATE CYCLASE DGCM-RELATED"/>
    <property type="match status" value="1"/>
</dbReference>
<evidence type="ECO:0000313" key="6">
    <source>
        <dbReference type="Proteomes" id="UP001299608"/>
    </source>
</evidence>
<protein>
    <submittedName>
        <fullName evidence="3">GGDEF domain-containing protein</fullName>
    </submittedName>
</protein>
<name>A0AAW5C0N8_9FIRM</name>
<proteinExistence type="predicted"/>
<dbReference type="Pfam" id="PF00990">
    <property type="entry name" value="GGDEF"/>
    <property type="match status" value="1"/>
</dbReference>
<evidence type="ECO:0000313" key="3">
    <source>
        <dbReference type="EMBL" id="MCG4746385.1"/>
    </source>
</evidence>
<dbReference type="GO" id="GO:0052621">
    <property type="term" value="F:diguanylate cyclase activity"/>
    <property type="evidence" value="ECO:0007669"/>
    <property type="project" value="TreeGrafter"/>
</dbReference>
<evidence type="ECO:0000313" key="5">
    <source>
        <dbReference type="Proteomes" id="UP000669239"/>
    </source>
</evidence>
<keyword evidence="5" id="KW-1185">Reference proteome</keyword>
<dbReference type="NCBIfam" id="TIGR00254">
    <property type="entry name" value="GGDEF"/>
    <property type="match status" value="1"/>
</dbReference>
<feature type="transmembrane region" description="Helical" evidence="1">
    <location>
        <begin position="12"/>
        <end position="33"/>
    </location>
</feature>
<reference evidence="3" key="3">
    <citation type="submission" date="2022-01" db="EMBL/GenBank/DDBJ databases">
        <title>Collection of gut derived symbiotic bacterial strains cultured from healthy donors.</title>
        <authorList>
            <person name="Lin H."/>
            <person name="Kohout C."/>
            <person name="Waligurski E."/>
            <person name="Pamer E.G."/>
        </authorList>
    </citation>
    <scope>NUCLEOTIDE SEQUENCE</scope>
    <source>
        <strain evidence="3">DFI.6.55</strain>
    </source>
</reference>
<dbReference type="InterPro" id="IPR000160">
    <property type="entry name" value="GGDEF_dom"/>
</dbReference>
<feature type="domain" description="GGDEF" evidence="2">
    <location>
        <begin position="255"/>
        <end position="385"/>
    </location>
</feature>
<dbReference type="Proteomes" id="UP000669239">
    <property type="component" value="Unassembled WGS sequence"/>
</dbReference>
<evidence type="ECO:0000313" key="4">
    <source>
        <dbReference type="EMBL" id="NSJ51250.1"/>
    </source>
</evidence>
<dbReference type="PROSITE" id="PS50887">
    <property type="entry name" value="GGDEF"/>
    <property type="match status" value="1"/>
</dbReference>
<dbReference type="RefSeq" id="WP_117562418.1">
    <property type="nucleotide sequence ID" value="NZ_JAAITT010000037.1"/>
</dbReference>
<dbReference type="Gene3D" id="3.30.70.270">
    <property type="match status" value="1"/>
</dbReference>
<gene>
    <name evidence="4" type="ORF">G5B36_21425</name>
    <name evidence="3" type="ORF">L0N08_13260</name>
</gene>
<dbReference type="SUPFAM" id="SSF55073">
    <property type="entry name" value="Nucleotide cyclase"/>
    <property type="match status" value="1"/>
</dbReference>
<comment type="caution">
    <text evidence="3">The sequence shown here is derived from an EMBL/GenBank/DDBJ whole genome shotgun (WGS) entry which is preliminary data.</text>
</comment>
<reference evidence="4" key="2">
    <citation type="submission" date="2020-02" db="EMBL/GenBank/DDBJ databases">
        <authorList>
            <person name="Littmann E."/>
            <person name="Sorbara M."/>
        </authorList>
    </citation>
    <scope>NUCLEOTIDE SEQUENCE</scope>
    <source>
        <strain evidence="4">MSK.1.17</strain>
    </source>
</reference>
<dbReference type="SMART" id="SM00267">
    <property type="entry name" value="GGDEF"/>
    <property type="match status" value="1"/>
</dbReference>
<dbReference type="InterPro" id="IPR050469">
    <property type="entry name" value="Diguanylate_Cyclase"/>
</dbReference>
<organism evidence="3 6">
    <name type="scientific">Enterocloster aldenensis</name>
    <dbReference type="NCBI Taxonomy" id="358742"/>
    <lineage>
        <taxon>Bacteria</taxon>
        <taxon>Bacillati</taxon>
        <taxon>Bacillota</taxon>
        <taxon>Clostridia</taxon>
        <taxon>Lachnospirales</taxon>
        <taxon>Lachnospiraceae</taxon>
        <taxon>Enterocloster</taxon>
    </lineage>
</organism>
<dbReference type="PANTHER" id="PTHR45138">
    <property type="entry name" value="REGULATORY COMPONENTS OF SENSORY TRANSDUCTION SYSTEM"/>
    <property type="match status" value="1"/>
</dbReference>
<keyword evidence="1" id="KW-0812">Transmembrane</keyword>
<sequence length="400" mass="46653">MKSELWRRVDVQVSLFTAVIVAILSYSIFMVQYRITYNDMLRSLNDQAEHIYSYIGERMDTDTFKHISGPGDVQKEDYQRMHDRFQRVKEITGVMYLYTAKMNDAGEFVYVVDCLDPVDADFRYPGDPIEREIYPDMQRALNGERVLPDKIKKTDWGKIFITYLPIYEGEEIIGVVGIEFRADHQYQVYQNLRRVLPVFILLFSLAASLVSRYLFRRISNPFYRDMSNMDYLTRLKNRNAYQLDMKNRIAAKKEKDTGFILIDLNSLKHINDTMGHETGDRYITCISQAYLNMGPEDGIMYRIGGDEFVVVMPGASEERIRGFAGRLEEEFEKLAFMPGLTFAWGAAIYDADTDNDLFSTCRRADKNMYMKKQKFYEDRMKREDGDGIVGQAVKERAKGQ</sequence>
<dbReference type="EMBL" id="JAAITT010000037">
    <property type="protein sequence ID" value="NSJ51250.1"/>
    <property type="molecule type" value="Genomic_DNA"/>
</dbReference>
<evidence type="ECO:0000256" key="1">
    <source>
        <dbReference type="SAM" id="Phobius"/>
    </source>
</evidence>
<feature type="transmembrane region" description="Helical" evidence="1">
    <location>
        <begin position="195"/>
        <end position="215"/>
    </location>
</feature>
<dbReference type="AlphaFoldDB" id="A0AAW5C0N8"/>
<dbReference type="InterPro" id="IPR029787">
    <property type="entry name" value="Nucleotide_cyclase"/>
</dbReference>
<dbReference type="InterPro" id="IPR043128">
    <property type="entry name" value="Rev_trsase/Diguanyl_cyclase"/>
</dbReference>
<dbReference type="Proteomes" id="UP001299608">
    <property type="component" value="Unassembled WGS sequence"/>
</dbReference>
<reference evidence="4 5" key="1">
    <citation type="journal article" date="2020" name="Cell Host Microbe">
        <title>Functional and Genomic Variation between Human-Derived Isolates of Lachnospiraceae Reveals Inter- and Intra-Species Diversity.</title>
        <authorList>
            <person name="Sorbara M.T."/>
            <person name="Littmann E.R."/>
            <person name="Fontana E."/>
            <person name="Moody T.U."/>
            <person name="Kohout C.E."/>
            <person name="Gjonbalaj M."/>
            <person name="Eaton V."/>
            <person name="Seok R."/>
            <person name="Leiner I.M."/>
            <person name="Pamer E.G."/>
        </authorList>
    </citation>
    <scope>NUCLEOTIDE SEQUENCE [LARGE SCALE GENOMIC DNA]</scope>
    <source>
        <strain evidence="4 5">MSK.1.17</strain>
    </source>
</reference>
<keyword evidence="1" id="KW-0472">Membrane</keyword>
<accession>A0AAW5C0N8</accession>
<keyword evidence="1" id="KW-1133">Transmembrane helix</keyword>
<dbReference type="EMBL" id="JAKNGE010000015">
    <property type="protein sequence ID" value="MCG4746385.1"/>
    <property type="molecule type" value="Genomic_DNA"/>
</dbReference>
<evidence type="ECO:0000259" key="2">
    <source>
        <dbReference type="PROSITE" id="PS50887"/>
    </source>
</evidence>